<organism evidence="3 4">
    <name type="scientific">Puccinia graminis f. sp. tritici</name>
    <dbReference type="NCBI Taxonomy" id="56615"/>
    <lineage>
        <taxon>Eukaryota</taxon>
        <taxon>Fungi</taxon>
        <taxon>Dikarya</taxon>
        <taxon>Basidiomycota</taxon>
        <taxon>Pucciniomycotina</taxon>
        <taxon>Pucciniomycetes</taxon>
        <taxon>Pucciniales</taxon>
        <taxon>Pucciniaceae</taxon>
        <taxon>Puccinia</taxon>
    </lineage>
</organism>
<feature type="region of interest" description="Disordered" evidence="1">
    <location>
        <begin position="119"/>
        <end position="172"/>
    </location>
</feature>
<evidence type="ECO:0000259" key="2">
    <source>
        <dbReference type="Pfam" id="PF09949"/>
    </source>
</evidence>
<dbReference type="Pfam" id="PF09949">
    <property type="entry name" value="APP1_cat"/>
    <property type="match status" value="1"/>
</dbReference>
<feature type="compositionally biased region" description="Low complexity" evidence="1">
    <location>
        <begin position="134"/>
        <end position="159"/>
    </location>
</feature>
<feature type="domain" description="Phosphatidate phosphatase APP1 catalytic" evidence="2">
    <location>
        <begin position="592"/>
        <end position="744"/>
    </location>
</feature>
<dbReference type="GO" id="GO:0030479">
    <property type="term" value="C:actin cortical patch"/>
    <property type="evidence" value="ECO:0007669"/>
    <property type="project" value="TreeGrafter"/>
</dbReference>
<protein>
    <recommendedName>
        <fullName evidence="2">Phosphatidate phosphatase APP1 catalytic domain-containing protein</fullName>
    </recommendedName>
</protein>
<feature type="region of interest" description="Disordered" evidence="1">
    <location>
        <begin position="67"/>
        <end position="98"/>
    </location>
</feature>
<dbReference type="AlphaFoldDB" id="A0A5B0PDI5"/>
<gene>
    <name evidence="3" type="ORF">PGTUg99_001359</name>
</gene>
<evidence type="ECO:0000313" key="3">
    <source>
        <dbReference type="EMBL" id="KAA1098730.1"/>
    </source>
</evidence>
<sequence length="1052" mass="117603">MNNNNNSNNSHQQAQAGLNNSNSNSETGSSKRQFFTSKAINLSSKLLTKSANYLSSKDLDSFANPINKVNNGINTKPTHQPTNQHQHHHRNLKHAKQYSTSTDAWHKWDRDTCNWNMIVGGQPVNGNNQSKRNSLQSSSSQQPQQKQQQPPQKPLTQTPPITPSNPGYLSYFHPQNWQRKNKESAYTEDHLVCFPGFVALGSPSHSRAGDIELFISIHAFRARPTLDNMTRSQRLVHSMICKMTGLPPLPSTNGTPLVDSNPENTTTLIEEELIGWDEEQNEKMRKFEPILPSTNQSPNRQSRLSTSFDRQIRLSEQIQQLQPLDTQSTSQAAQIICTAPTPIKTNMPNPLLISSLSRSSSSSSTSSYRRLFHPDVNLKHPNDLLDNGVGRMMEKFNIEKEDLLTLHFNLKERLHSFFSQKSESTKVRLKLFGICSSMTTTGSISKNLFRSRIESPTLLTPELEQDEFIINNGRPLLTQVITTKPGGVWSDKLVLPWQTIETHLRVYQMQQKANSANLSQNSSSQSPETGITRLRIEAELIKDEASDSCPKAPELAPDPASNKDQQLRKLSVGKSSLVMELDVIPALAETVHVISDIDDTIKHTNVLGGLKSVFKNVFLAGLDQVAIEGMAKWYQDLQELGCWMHYISNSPLELWYCIEGFLAANGFPRGSISLKEYARGATSILSGMLESAGSRKRARVESIIKQFPNSKFICVGDSGEQDLEMYVSLAQAYPGRIISIYIRDVTTPAILGKDISIDQLSASDQASSDWEDQIRPRNQTRANVFAASRSSSPSRYSFTMAESNSQRSKSFDLLSHTVPVPVNKRFSHRPVAPPKPQHLSSKPGSAPKPVVDANKRLSKVQLSANSSTDHLFDSSTNSPRSASFNTTASSLDNQFRFEKDGASPSMTSTFNTNRTSYQPSTITTTNTNTLAEDIKIQSLLDAFRTRVHKAESELNQLQLINPTSQQNHHQTDPLYHQHQSLSHEPSRDQLFSQQQKMQVCFTNTKLKLFRTGFDDCVAESVADDSVSSLSVSLLCMNNEHRRLALRCKQKAR</sequence>
<reference evidence="3 4" key="1">
    <citation type="submission" date="2019-05" db="EMBL/GenBank/DDBJ databases">
        <title>Emergence of the Ug99 lineage of the wheat stem rust pathogen through somatic hybridization.</title>
        <authorList>
            <person name="Li F."/>
            <person name="Upadhyaya N.M."/>
            <person name="Sperschneider J."/>
            <person name="Matny O."/>
            <person name="Nguyen-Phuc H."/>
            <person name="Mago R."/>
            <person name="Raley C."/>
            <person name="Miller M.E."/>
            <person name="Silverstein K.A.T."/>
            <person name="Henningsen E."/>
            <person name="Hirsch C.D."/>
            <person name="Visser B."/>
            <person name="Pretorius Z.A."/>
            <person name="Steffenson B.J."/>
            <person name="Schwessinger B."/>
            <person name="Dodds P.N."/>
            <person name="Figueroa M."/>
        </authorList>
    </citation>
    <scope>NUCLEOTIDE SEQUENCE [LARGE SCALE GENOMIC DNA]</scope>
    <source>
        <strain evidence="3 4">Ug99</strain>
    </source>
</reference>
<dbReference type="InterPro" id="IPR052935">
    <property type="entry name" value="Mg2+_PAP"/>
</dbReference>
<dbReference type="GO" id="GO:0008195">
    <property type="term" value="F:phosphatidate phosphatase activity"/>
    <property type="evidence" value="ECO:0007669"/>
    <property type="project" value="InterPro"/>
</dbReference>
<feature type="region of interest" description="Disordered" evidence="1">
    <location>
        <begin position="898"/>
        <end position="923"/>
    </location>
</feature>
<feature type="compositionally biased region" description="Basic residues" evidence="1">
    <location>
        <begin position="85"/>
        <end position="96"/>
    </location>
</feature>
<feature type="region of interest" description="Disordered" evidence="1">
    <location>
        <begin position="822"/>
        <end position="886"/>
    </location>
</feature>
<name>A0A5B0PDI5_PUCGR</name>
<feature type="compositionally biased region" description="Polar residues" evidence="1">
    <location>
        <begin position="860"/>
        <end position="886"/>
    </location>
</feature>
<feature type="compositionally biased region" description="Polar residues" evidence="1">
    <location>
        <begin position="67"/>
        <end position="76"/>
    </location>
</feature>
<dbReference type="PANTHER" id="PTHR28208:SF3">
    <property type="entry name" value="PHOSPHATIDATE PHOSPHATASE APP1"/>
    <property type="match status" value="1"/>
</dbReference>
<feature type="compositionally biased region" description="Polar residues" evidence="1">
    <location>
        <begin position="904"/>
        <end position="920"/>
    </location>
</feature>
<dbReference type="PANTHER" id="PTHR28208">
    <property type="entry name" value="PHOSPHATIDATE PHOSPHATASE APP1"/>
    <property type="match status" value="1"/>
</dbReference>
<feature type="compositionally biased region" description="Low complexity" evidence="1">
    <location>
        <begin position="1"/>
        <end position="10"/>
    </location>
</feature>
<proteinExistence type="predicted"/>
<dbReference type="InterPro" id="IPR019236">
    <property type="entry name" value="APP1_cat"/>
</dbReference>
<dbReference type="EMBL" id="VDEP01000346">
    <property type="protein sequence ID" value="KAA1098730.1"/>
    <property type="molecule type" value="Genomic_DNA"/>
</dbReference>
<evidence type="ECO:0000256" key="1">
    <source>
        <dbReference type="SAM" id="MobiDB-lite"/>
    </source>
</evidence>
<dbReference type="Proteomes" id="UP000325313">
    <property type="component" value="Unassembled WGS sequence"/>
</dbReference>
<feature type="compositionally biased region" description="Polar residues" evidence="1">
    <location>
        <begin position="124"/>
        <end position="133"/>
    </location>
</feature>
<evidence type="ECO:0000313" key="4">
    <source>
        <dbReference type="Proteomes" id="UP000325313"/>
    </source>
</evidence>
<comment type="caution">
    <text evidence="3">The sequence shown here is derived from an EMBL/GenBank/DDBJ whole genome shotgun (WGS) entry which is preliminary data.</text>
</comment>
<accession>A0A5B0PDI5</accession>
<feature type="region of interest" description="Disordered" evidence="1">
    <location>
        <begin position="1"/>
        <end position="30"/>
    </location>
</feature>
<feature type="region of interest" description="Disordered" evidence="1">
    <location>
        <begin position="766"/>
        <end position="788"/>
    </location>
</feature>